<reference evidence="2 3" key="1">
    <citation type="submission" date="2024-02" db="EMBL/GenBank/DDBJ databases">
        <authorList>
            <person name="Chen Y."/>
            <person name="Shah S."/>
            <person name="Dougan E. K."/>
            <person name="Thang M."/>
            <person name="Chan C."/>
        </authorList>
    </citation>
    <scope>NUCLEOTIDE SEQUENCE [LARGE SCALE GENOMIC DNA]</scope>
</reference>
<evidence type="ECO:0000313" key="2">
    <source>
        <dbReference type="EMBL" id="CAK9046280.1"/>
    </source>
</evidence>
<evidence type="ECO:0000256" key="1">
    <source>
        <dbReference type="SAM" id="Coils"/>
    </source>
</evidence>
<feature type="coiled-coil region" evidence="1">
    <location>
        <begin position="336"/>
        <end position="433"/>
    </location>
</feature>
<dbReference type="PANTHER" id="PTHR11122">
    <property type="entry name" value="APOSPORY-ASSOCIATED PROTEIN C-RELATED"/>
    <property type="match status" value="1"/>
</dbReference>
<protein>
    <recommendedName>
        <fullName evidence="4">Glucose-6-phosphate 1-epimerase</fullName>
    </recommendedName>
</protein>
<evidence type="ECO:0008006" key="4">
    <source>
        <dbReference type="Google" id="ProtNLM"/>
    </source>
</evidence>
<keyword evidence="1" id="KW-0175">Coiled coil</keyword>
<dbReference type="PANTHER" id="PTHR11122:SF39">
    <property type="entry name" value="GLUCOSE-6-PHOSPHATE 1-EPIMERASE"/>
    <property type="match status" value="1"/>
</dbReference>
<name>A0ABP0M7V7_9DINO</name>
<dbReference type="InterPro" id="IPR008183">
    <property type="entry name" value="Aldose_1/G6P_1-epimerase"/>
</dbReference>
<dbReference type="InterPro" id="IPR014718">
    <property type="entry name" value="GH-type_carb-bd"/>
</dbReference>
<organism evidence="2 3">
    <name type="scientific">Durusdinium trenchii</name>
    <dbReference type="NCBI Taxonomy" id="1381693"/>
    <lineage>
        <taxon>Eukaryota</taxon>
        <taxon>Sar</taxon>
        <taxon>Alveolata</taxon>
        <taxon>Dinophyceae</taxon>
        <taxon>Suessiales</taxon>
        <taxon>Symbiodiniaceae</taxon>
        <taxon>Durusdinium</taxon>
    </lineage>
</organism>
<dbReference type="EMBL" id="CAXAMN010015658">
    <property type="protein sequence ID" value="CAK9046280.1"/>
    <property type="molecule type" value="Genomic_DNA"/>
</dbReference>
<feature type="coiled-coil region" evidence="1">
    <location>
        <begin position="469"/>
        <end position="496"/>
    </location>
</feature>
<proteinExistence type="predicted"/>
<comment type="caution">
    <text evidence="2">The sequence shown here is derived from an EMBL/GenBank/DDBJ whole genome shotgun (WGS) entry which is preliminary data.</text>
</comment>
<dbReference type="Pfam" id="PF01263">
    <property type="entry name" value="Aldose_epim"/>
    <property type="match status" value="1"/>
</dbReference>
<dbReference type="InterPro" id="IPR011013">
    <property type="entry name" value="Gal_mutarotase_sf_dom"/>
</dbReference>
<accession>A0ABP0M7V7</accession>
<dbReference type="SUPFAM" id="SSF74650">
    <property type="entry name" value="Galactose mutarotase-like"/>
    <property type="match status" value="1"/>
</dbReference>
<gene>
    <name evidence="2" type="ORF">CCMP2556_LOCUS24067</name>
</gene>
<dbReference type="Proteomes" id="UP001642484">
    <property type="component" value="Unassembled WGS sequence"/>
</dbReference>
<keyword evidence="3" id="KW-1185">Reference proteome</keyword>
<dbReference type="Gene3D" id="2.70.98.10">
    <property type="match status" value="1"/>
</dbReference>
<sequence length="520" mass="58362">MAAFVLAPGPRPAHHVPTHYAQVPKATPSPATAPSTCALRAALVGSLVATAASARAPKKLKTRSARASRVVRHASTKLDDSGAWSFVHLKNGDSEAKVYLHGANVTSFKVGGVEWIGLRADCKLDGSKANISGGLPICFPQFGPGEVIPQHGFARNMDWTFVEGESSDGKCVLELVDSEETKKVWPFEFRCTYTVELTDGELATTMKVENLSESECTFTTGIHSYFATSDIDKLGIVGKFKGCTYEDRTKDPPTPVDYDKDEIKIAEFRDEIYKKVWPSTVTLQDPEKGDLDIISDGGWRDLVVWNPYGDDKADLQNVMSIQQRQGIAPTWMLHQLEALESDCDGLERRWRQVQGQRKGEEHRLIQRLRSEHESQLQELGRLRETIKESKEEKPSPPSLEPLEQEAAELRREIEELQRRKHAEEAHAEEQRLALKVEIGSLQEQLQQTLSQKSVMEDVVEGLKSSHSATADSSREVRELQQHQEFLEKECVRSERRIIILDEKIDSLSKEALELCPSRRL</sequence>
<evidence type="ECO:0000313" key="3">
    <source>
        <dbReference type="Proteomes" id="UP001642484"/>
    </source>
</evidence>